<name>A0AAW4PUP8_9EURY</name>
<accession>A0AAW4PUP8</accession>
<dbReference type="Proteomes" id="UP001430377">
    <property type="component" value="Unassembled WGS sequence"/>
</dbReference>
<dbReference type="EMBL" id="RKLR01000005">
    <property type="protein sequence ID" value="MBX0324225.1"/>
    <property type="molecule type" value="Genomic_DNA"/>
</dbReference>
<dbReference type="RefSeq" id="WP_220619183.1">
    <property type="nucleotide sequence ID" value="NZ_RKLR01000005.1"/>
</dbReference>
<gene>
    <name evidence="2" type="ORF">EGH21_14395</name>
</gene>
<keyword evidence="1" id="KW-0812">Transmembrane</keyword>
<evidence type="ECO:0000256" key="1">
    <source>
        <dbReference type="SAM" id="Phobius"/>
    </source>
</evidence>
<keyword evidence="3" id="KW-1185">Reference proteome</keyword>
<sequence length="172" mass="17762">MVSDPRCPHCDGKVSATATWCMHCGQDFAEPVEADGGRVVGHGLDEPTGLRSALESGDARAIGRTFESHEDGPRVVGVVLAVVAFVTLPMVSPSGVTFLYLAAVAGVGLYATRQPSAADAIRDGGTALAVAPLVLWVAAALLSGFTVVAVTDLFGPILYAGLVLFAVRRLSR</sequence>
<protein>
    <recommendedName>
        <fullName evidence="4">Zinc ribbon domain-containing protein</fullName>
    </recommendedName>
</protein>
<proteinExistence type="predicted"/>
<feature type="transmembrane region" description="Helical" evidence="1">
    <location>
        <begin position="125"/>
        <end position="147"/>
    </location>
</feature>
<feature type="transmembrane region" description="Helical" evidence="1">
    <location>
        <begin position="97"/>
        <end position="113"/>
    </location>
</feature>
<feature type="transmembrane region" description="Helical" evidence="1">
    <location>
        <begin position="153"/>
        <end position="171"/>
    </location>
</feature>
<dbReference type="AlphaFoldDB" id="A0AAW4PUP8"/>
<comment type="caution">
    <text evidence="2">The sequence shown here is derived from an EMBL/GenBank/DDBJ whole genome shotgun (WGS) entry which is preliminary data.</text>
</comment>
<organism evidence="2 3">
    <name type="scientific">Haloarcula rubra</name>
    <dbReference type="NCBI Taxonomy" id="2487747"/>
    <lineage>
        <taxon>Archaea</taxon>
        <taxon>Methanobacteriati</taxon>
        <taxon>Methanobacteriota</taxon>
        <taxon>Stenosarchaea group</taxon>
        <taxon>Halobacteria</taxon>
        <taxon>Halobacteriales</taxon>
        <taxon>Haloarculaceae</taxon>
        <taxon>Haloarcula</taxon>
    </lineage>
</organism>
<evidence type="ECO:0000313" key="2">
    <source>
        <dbReference type="EMBL" id="MBX0324225.1"/>
    </source>
</evidence>
<evidence type="ECO:0000313" key="3">
    <source>
        <dbReference type="Proteomes" id="UP001430377"/>
    </source>
</evidence>
<evidence type="ECO:0008006" key="4">
    <source>
        <dbReference type="Google" id="ProtNLM"/>
    </source>
</evidence>
<keyword evidence="1" id="KW-1133">Transmembrane helix</keyword>
<reference evidence="2 3" key="1">
    <citation type="submission" date="2021-06" db="EMBL/GenBank/DDBJ databases">
        <title>Halomicroarcula sp. a new haloarchaeum isolated from saline soil.</title>
        <authorList>
            <person name="Duran-Viseras A."/>
            <person name="Sanchez-Porro C."/>
            <person name="Ventosa A."/>
        </authorList>
    </citation>
    <scope>NUCLEOTIDE SEQUENCE [LARGE SCALE GENOMIC DNA]</scope>
    <source>
        <strain evidence="2 3">F13</strain>
    </source>
</reference>
<keyword evidence="1" id="KW-0472">Membrane</keyword>